<organism evidence="13 14">
    <name type="scientific">Tegillarca granosa</name>
    <name type="common">Malaysian cockle</name>
    <name type="synonym">Anadara granosa</name>
    <dbReference type="NCBI Taxonomy" id="220873"/>
    <lineage>
        <taxon>Eukaryota</taxon>
        <taxon>Metazoa</taxon>
        <taxon>Spiralia</taxon>
        <taxon>Lophotrochozoa</taxon>
        <taxon>Mollusca</taxon>
        <taxon>Bivalvia</taxon>
        <taxon>Autobranchia</taxon>
        <taxon>Pteriomorphia</taxon>
        <taxon>Arcoida</taxon>
        <taxon>Arcoidea</taxon>
        <taxon>Arcidae</taxon>
        <taxon>Tegillarca</taxon>
    </lineage>
</organism>
<dbReference type="PANTHER" id="PTHR11690:SF248">
    <property type="entry name" value="PICKPOCKET 17, ISOFORM A"/>
    <property type="match status" value="1"/>
</dbReference>
<keyword evidence="7 11" id="KW-0406">Ion transport</keyword>
<evidence type="ECO:0000256" key="11">
    <source>
        <dbReference type="RuleBase" id="RU000679"/>
    </source>
</evidence>
<sequence>MNGEILPDAFKSIQKFAKMDDDESADDMKKKSCSKLCIRFADKTSMQGVPYINNARLWYAKAAWVFLLLVAIGVMAAHLWYLCDQFFDWPKLTKITLGFDNLLTLYMENEEYLEGITQGHGARISISNKNEIPFPADDGISISPYKDHDIALRLVDITRLSHPYGDCEDGEAFKTRYKKEYTRRKENVFTDEKQYMKTLSSIDWPTAAYSGILRKAICDIGNCDKVTESTDSEFMSNLIKINIYFEDLNYETIEETPEIENAQFLSDVGGAIGLWIGLSIMFEIIQLLLELCHFGCYKCNHGNDSETKNKNKKSRERSYKQQNQDGFYRQTFTQDMNSKEKYNERNKSIWQNGSLATNTPNKDSFVNGESYLPETQYSNLGDYQHIGEYYMYKGKQNYSLTTFGVFLLS</sequence>
<evidence type="ECO:0000256" key="6">
    <source>
        <dbReference type="ARBA" id="ARBA00023053"/>
    </source>
</evidence>
<dbReference type="Gene3D" id="1.10.287.770">
    <property type="entry name" value="YojJ-like"/>
    <property type="match status" value="1"/>
</dbReference>
<evidence type="ECO:0000256" key="10">
    <source>
        <dbReference type="ARBA" id="ARBA00023303"/>
    </source>
</evidence>
<protein>
    <submittedName>
        <fullName evidence="13">Uncharacterized protein</fullName>
    </submittedName>
</protein>
<evidence type="ECO:0000256" key="1">
    <source>
        <dbReference type="ARBA" id="ARBA00004141"/>
    </source>
</evidence>
<evidence type="ECO:0000256" key="7">
    <source>
        <dbReference type="ARBA" id="ARBA00023065"/>
    </source>
</evidence>
<gene>
    <name evidence="13" type="ORF">KUTeg_015818</name>
</gene>
<keyword evidence="8 12" id="KW-0472">Membrane</keyword>
<evidence type="ECO:0000256" key="3">
    <source>
        <dbReference type="ARBA" id="ARBA00022461"/>
    </source>
</evidence>
<proteinExistence type="inferred from homology"/>
<evidence type="ECO:0000256" key="9">
    <source>
        <dbReference type="ARBA" id="ARBA00023201"/>
    </source>
</evidence>
<dbReference type="Proteomes" id="UP001217089">
    <property type="component" value="Unassembled WGS sequence"/>
</dbReference>
<evidence type="ECO:0000256" key="2">
    <source>
        <dbReference type="ARBA" id="ARBA00022448"/>
    </source>
</evidence>
<feature type="transmembrane region" description="Helical" evidence="12">
    <location>
        <begin position="62"/>
        <end position="82"/>
    </location>
</feature>
<evidence type="ECO:0000313" key="14">
    <source>
        <dbReference type="Proteomes" id="UP001217089"/>
    </source>
</evidence>
<comment type="similarity">
    <text evidence="11">Belongs to the amiloride-sensitive sodium channel (TC 1.A.6) family.</text>
</comment>
<dbReference type="PANTHER" id="PTHR11690">
    <property type="entry name" value="AMILORIDE-SENSITIVE SODIUM CHANNEL-RELATED"/>
    <property type="match status" value="1"/>
</dbReference>
<feature type="non-terminal residue" evidence="13">
    <location>
        <position position="409"/>
    </location>
</feature>
<dbReference type="InterPro" id="IPR001873">
    <property type="entry name" value="ENaC"/>
</dbReference>
<dbReference type="Gene3D" id="2.60.470.10">
    <property type="entry name" value="Acid-sensing ion channels like domains"/>
    <property type="match status" value="1"/>
</dbReference>
<name>A0ABQ9EJ13_TEGGR</name>
<keyword evidence="2 11" id="KW-0813">Transport</keyword>
<dbReference type="EMBL" id="JARBDR010000813">
    <property type="protein sequence ID" value="KAJ8305273.1"/>
    <property type="molecule type" value="Genomic_DNA"/>
</dbReference>
<reference evidence="13 14" key="1">
    <citation type="submission" date="2022-12" db="EMBL/GenBank/DDBJ databases">
        <title>Chromosome-level genome of Tegillarca granosa.</title>
        <authorList>
            <person name="Kim J."/>
        </authorList>
    </citation>
    <scope>NUCLEOTIDE SEQUENCE [LARGE SCALE GENOMIC DNA]</scope>
    <source>
        <strain evidence="13">Teg-2019</strain>
        <tissue evidence="13">Adductor muscle</tissue>
    </source>
</reference>
<keyword evidence="14" id="KW-1185">Reference proteome</keyword>
<evidence type="ECO:0000256" key="5">
    <source>
        <dbReference type="ARBA" id="ARBA00022989"/>
    </source>
</evidence>
<keyword evidence="9 11" id="KW-0739">Sodium transport</keyword>
<evidence type="ECO:0000313" key="13">
    <source>
        <dbReference type="EMBL" id="KAJ8305273.1"/>
    </source>
</evidence>
<keyword evidence="3 11" id="KW-0894">Sodium channel</keyword>
<evidence type="ECO:0000256" key="4">
    <source>
        <dbReference type="ARBA" id="ARBA00022692"/>
    </source>
</evidence>
<keyword evidence="6" id="KW-0915">Sodium</keyword>
<keyword evidence="4 11" id="KW-0812">Transmembrane</keyword>
<evidence type="ECO:0000256" key="12">
    <source>
        <dbReference type="SAM" id="Phobius"/>
    </source>
</evidence>
<dbReference type="Pfam" id="PF00858">
    <property type="entry name" value="ASC"/>
    <property type="match status" value="3"/>
</dbReference>
<comment type="subcellular location">
    <subcellularLocation>
        <location evidence="1">Membrane</location>
        <topology evidence="1">Multi-pass membrane protein</topology>
    </subcellularLocation>
</comment>
<evidence type="ECO:0000256" key="8">
    <source>
        <dbReference type="ARBA" id="ARBA00023136"/>
    </source>
</evidence>
<accession>A0ABQ9EJ13</accession>
<keyword evidence="5 12" id="KW-1133">Transmembrane helix</keyword>
<comment type="caution">
    <text evidence="13">The sequence shown here is derived from an EMBL/GenBank/DDBJ whole genome shotgun (WGS) entry which is preliminary data.</text>
</comment>
<keyword evidence="10 11" id="KW-0407">Ion channel</keyword>